<keyword evidence="4" id="KW-0547">Nucleotide-binding</keyword>
<feature type="domain" description="HD Cas3-type" evidence="10">
    <location>
        <begin position="786"/>
        <end position="983"/>
    </location>
</feature>
<feature type="domain" description="Helicase ATP-binding" evidence="9">
    <location>
        <begin position="41"/>
        <end position="266"/>
    </location>
</feature>
<dbReference type="GO" id="GO:0005524">
    <property type="term" value="F:ATP binding"/>
    <property type="evidence" value="ECO:0007669"/>
    <property type="project" value="UniProtKB-KW"/>
</dbReference>
<evidence type="ECO:0000256" key="3">
    <source>
        <dbReference type="ARBA" id="ARBA00022723"/>
    </source>
</evidence>
<keyword evidence="12" id="KW-1185">Reference proteome</keyword>
<sequence>MTERPLTGQDFADFFAALWHQSPFPWQSALAERLLAPDGTVSGDESGWPQAITLPTASGKTACLDIALFALAAQAYRPAQGLTLTAPRRIFFVVDRRVIVDEAYARARMLAARLADPSPGILTEVAERLRGLAAGPANDETPDPLACFQLRGGIFRDDAWARSPTQPTIVCSTVDQIGSRLLFRAYGRSFKAWPLQAGLVGNDSLILLDEAHCAQPFMQTLEAVARYRRWAERPLASPFRLVVMTATPPAEVARFPDPATASANRAHLVLKRRLEASKPCRLEVAARAQGRDPARVNQALAEALVAEAGRLVEDYMSQADAQAPAVCLFCNRVDTARRAHALLARRHAGQAILLTGRMRPFDKNNTLETELAPLAADRAEQRQLAAPLFVVSTQTLEVGANLDFDLMVSECADLSALRQRFGRLNRMGRSIAARGVIVVRANQEKAESAPDPIYDRALQATWAWLAGQRDEAGEVDLGVAAIEARLPADLGPLTRQAVEAPVLLPAHLDALVQTAPVPCPSPDVSLFLHGPQAGPADVQVCWRADLSAEAEDAWIEAVALCPPATGELMPVPLAAIRRWLAGEPEGVDGGDIEGIAPAADDIEGVTERRVLRWRGREDAKVVGNPREIRPGDLLIIPAAAGGWDSLGHVPTGTRRFIDLGDRGHWESRARAILRLTPESLDAWPQELAARARLRELVDEAKTRLEEEPATLAADLKTALVDLSRDAEAASLPWLKDVAAHLASERHLERCIAPHPGRGLVLSSTRRLRNRPNTASIFSAEDDVTASGTVHWPLMDHLAGAAAWARHYTDQLPKKIADDIALAALCHDLGKADPRFQTLLQGGTIWTKPELLAKSASLPHGRQAYEEAREKAGYPKGGRHELLSVRLLESAPNLLAQAHDPELVRHLIESHHGHCRPFAPVVDDPGPDHPISLAFQGHVLAHDGPTGLDRLDSGVAERFWRLTRRYGWWGLAALAAALMLSDHRRSEWEERHASGDPT</sequence>
<evidence type="ECO:0000259" key="9">
    <source>
        <dbReference type="PROSITE" id="PS51192"/>
    </source>
</evidence>
<evidence type="ECO:0000256" key="4">
    <source>
        <dbReference type="ARBA" id="ARBA00022741"/>
    </source>
</evidence>
<gene>
    <name evidence="11" type="ORF">Thimo_1278</name>
</gene>
<dbReference type="GO" id="GO:0051607">
    <property type="term" value="P:defense response to virus"/>
    <property type="evidence" value="ECO:0007669"/>
    <property type="project" value="UniProtKB-KW"/>
</dbReference>
<evidence type="ECO:0000256" key="1">
    <source>
        <dbReference type="ARBA" id="ARBA00006847"/>
    </source>
</evidence>
<dbReference type="InterPro" id="IPR006483">
    <property type="entry name" value="CRISPR-assoc_Cas3_HD"/>
</dbReference>
<organism evidence="11 12">
    <name type="scientific">Thioflavicoccus mobilis 8321</name>
    <dbReference type="NCBI Taxonomy" id="765912"/>
    <lineage>
        <taxon>Bacteria</taxon>
        <taxon>Pseudomonadati</taxon>
        <taxon>Pseudomonadota</taxon>
        <taxon>Gammaproteobacteria</taxon>
        <taxon>Chromatiales</taxon>
        <taxon>Chromatiaceae</taxon>
        <taxon>Thioflavicoccus</taxon>
    </lineage>
</organism>
<comment type="similarity">
    <text evidence="1">In the N-terminal section; belongs to the CRISPR-associated nuclease Cas3-HD family.</text>
</comment>
<keyword evidence="8" id="KW-0051">Antiviral defense</keyword>
<evidence type="ECO:0000256" key="8">
    <source>
        <dbReference type="ARBA" id="ARBA00023118"/>
    </source>
</evidence>
<name>L0GXH5_9GAMM</name>
<evidence type="ECO:0000256" key="5">
    <source>
        <dbReference type="ARBA" id="ARBA00022801"/>
    </source>
</evidence>
<evidence type="ECO:0000256" key="7">
    <source>
        <dbReference type="ARBA" id="ARBA00022840"/>
    </source>
</evidence>
<dbReference type="GO" id="GO:0004386">
    <property type="term" value="F:helicase activity"/>
    <property type="evidence" value="ECO:0007669"/>
    <property type="project" value="UniProtKB-KW"/>
</dbReference>
<dbReference type="HOGENOM" id="CLU_010520_0_0_6"/>
<dbReference type="KEGG" id="tmb:Thimo_1278"/>
<dbReference type="SUPFAM" id="SSF109604">
    <property type="entry name" value="HD-domain/PDEase-like"/>
    <property type="match status" value="1"/>
</dbReference>
<dbReference type="InterPro" id="IPR013444">
    <property type="entry name" value="Helicase_Cas3_CRISPR-ass_Anaes"/>
</dbReference>
<protein>
    <submittedName>
        <fullName evidence="11">CRISPR-associated helicase Cas3, subtype Dpsyc</fullName>
    </submittedName>
</protein>
<dbReference type="EMBL" id="CP003051">
    <property type="protein sequence ID" value="AGA90075.1"/>
    <property type="molecule type" value="Genomic_DNA"/>
</dbReference>
<proteinExistence type="inferred from homology"/>
<evidence type="ECO:0000313" key="11">
    <source>
        <dbReference type="EMBL" id="AGA90075.1"/>
    </source>
</evidence>
<dbReference type="PROSITE" id="PS51192">
    <property type="entry name" value="HELICASE_ATP_BIND_1"/>
    <property type="match status" value="1"/>
</dbReference>
<dbReference type="RefSeq" id="WP_015280219.1">
    <property type="nucleotide sequence ID" value="NC_019940.1"/>
</dbReference>
<dbReference type="PATRIC" id="fig|765912.4.peg.1243"/>
<dbReference type="Pfam" id="PF18019">
    <property type="entry name" value="Cas3_HD"/>
    <property type="match status" value="1"/>
</dbReference>
<keyword evidence="5" id="KW-0378">Hydrolase</keyword>
<accession>L0GXH5</accession>
<dbReference type="InterPro" id="IPR027417">
    <property type="entry name" value="P-loop_NTPase"/>
</dbReference>
<keyword evidence="6" id="KW-0347">Helicase</keyword>
<evidence type="ECO:0000256" key="6">
    <source>
        <dbReference type="ARBA" id="ARBA00022806"/>
    </source>
</evidence>
<keyword evidence="7" id="KW-0067">ATP-binding</keyword>
<dbReference type="GO" id="GO:0046872">
    <property type="term" value="F:metal ion binding"/>
    <property type="evidence" value="ECO:0007669"/>
    <property type="project" value="UniProtKB-KW"/>
</dbReference>
<dbReference type="AlphaFoldDB" id="L0GXH5"/>
<dbReference type="GO" id="GO:0016787">
    <property type="term" value="F:hydrolase activity"/>
    <property type="evidence" value="ECO:0007669"/>
    <property type="project" value="UniProtKB-KW"/>
</dbReference>
<dbReference type="NCBIfam" id="TIGR02621">
    <property type="entry name" value="cas3_GSU0051"/>
    <property type="match status" value="1"/>
</dbReference>
<dbReference type="InterPro" id="IPR014001">
    <property type="entry name" value="Helicase_ATP-bd"/>
</dbReference>
<dbReference type="SUPFAM" id="SSF52540">
    <property type="entry name" value="P-loop containing nucleoside triphosphate hydrolases"/>
    <property type="match status" value="1"/>
</dbReference>
<dbReference type="eggNOG" id="COG1203">
    <property type="taxonomic scope" value="Bacteria"/>
</dbReference>
<keyword evidence="3" id="KW-0479">Metal-binding</keyword>
<evidence type="ECO:0000259" key="10">
    <source>
        <dbReference type="PROSITE" id="PS51643"/>
    </source>
</evidence>
<evidence type="ECO:0000313" key="12">
    <source>
        <dbReference type="Proteomes" id="UP000010816"/>
    </source>
</evidence>
<comment type="similarity">
    <text evidence="2">In the central section; belongs to the CRISPR-associated helicase Cas3 family.</text>
</comment>
<reference evidence="11 12" key="1">
    <citation type="submission" date="2011-09" db="EMBL/GenBank/DDBJ databases">
        <title>Complete sequence of chromosome of Thioflavicoccus mobilis 8321.</title>
        <authorList>
            <consortium name="US DOE Joint Genome Institute"/>
            <person name="Lucas S."/>
            <person name="Han J."/>
            <person name="Lapidus A."/>
            <person name="Cheng J.-F."/>
            <person name="Goodwin L."/>
            <person name="Pitluck S."/>
            <person name="Peters L."/>
            <person name="Ovchinnikova G."/>
            <person name="Lu M."/>
            <person name="Detter J.C."/>
            <person name="Han C."/>
            <person name="Tapia R."/>
            <person name="Land M."/>
            <person name="Hauser L."/>
            <person name="Kyrpides N."/>
            <person name="Ivanova N."/>
            <person name="Pagani I."/>
            <person name="Vogl K."/>
            <person name="Liu Z."/>
            <person name="Imhoff J."/>
            <person name="Thiel V."/>
            <person name="Frigaard N.-U."/>
            <person name="Bryant D."/>
            <person name="Woyke T."/>
        </authorList>
    </citation>
    <scope>NUCLEOTIDE SEQUENCE [LARGE SCALE GENOMIC DNA]</scope>
    <source>
        <strain evidence="11 12">8321</strain>
    </source>
</reference>
<dbReference type="Gene3D" id="3.40.50.300">
    <property type="entry name" value="P-loop containing nucleotide triphosphate hydrolases"/>
    <property type="match status" value="2"/>
</dbReference>
<dbReference type="InterPro" id="IPR054712">
    <property type="entry name" value="Cas3-like_dom"/>
</dbReference>
<dbReference type="InterPro" id="IPR038257">
    <property type="entry name" value="CRISPR-assoc_Cas3_HD_sf"/>
</dbReference>
<dbReference type="Gene3D" id="1.10.3210.30">
    <property type="match status" value="1"/>
</dbReference>
<dbReference type="STRING" id="765912.Thimo_1278"/>
<dbReference type="Pfam" id="PF22590">
    <property type="entry name" value="Cas3-like_C_2"/>
    <property type="match status" value="1"/>
</dbReference>
<dbReference type="PROSITE" id="PS51643">
    <property type="entry name" value="HD_CAS3"/>
    <property type="match status" value="1"/>
</dbReference>
<evidence type="ECO:0000256" key="2">
    <source>
        <dbReference type="ARBA" id="ARBA00009046"/>
    </source>
</evidence>
<dbReference type="Proteomes" id="UP000010816">
    <property type="component" value="Chromosome"/>
</dbReference>
<dbReference type="NCBIfam" id="TIGR01596">
    <property type="entry name" value="cas3_HD"/>
    <property type="match status" value="1"/>
</dbReference>